<evidence type="ECO:0000256" key="4">
    <source>
        <dbReference type="ARBA" id="ARBA00022840"/>
    </source>
</evidence>
<keyword evidence="4" id="KW-0067">ATP-binding</keyword>
<dbReference type="PANTHER" id="PTHR43394">
    <property type="entry name" value="ATP-DEPENDENT PERMEASE MDL1, MITOCHONDRIAL"/>
    <property type="match status" value="1"/>
</dbReference>
<dbReference type="PROSITE" id="PS50929">
    <property type="entry name" value="ABC_TM1F"/>
    <property type="match status" value="1"/>
</dbReference>
<keyword evidence="6 7" id="KW-0472">Membrane</keyword>
<dbReference type="InterPro" id="IPR039421">
    <property type="entry name" value="Type_1_exporter"/>
</dbReference>
<gene>
    <name evidence="10" type="ORF">NQG31_02020</name>
</gene>
<evidence type="ECO:0000256" key="3">
    <source>
        <dbReference type="ARBA" id="ARBA00022741"/>
    </source>
</evidence>
<evidence type="ECO:0000256" key="5">
    <source>
        <dbReference type="ARBA" id="ARBA00022989"/>
    </source>
</evidence>
<feature type="domain" description="ABC transmembrane type-1" evidence="9">
    <location>
        <begin position="19"/>
        <end position="303"/>
    </location>
</feature>
<proteinExistence type="predicted"/>
<dbReference type="Pfam" id="PF00664">
    <property type="entry name" value="ABC_membrane"/>
    <property type="match status" value="1"/>
</dbReference>
<evidence type="ECO:0000256" key="2">
    <source>
        <dbReference type="ARBA" id="ARBA00022692"/>
    </source>
</evidence>
<dbReference type="Gene3D" id="1.20.1560.10">
    <property type="entry name" value="ABC transporter type 1, transmembrane domain"/>
    <property type="match status" value="1"/>
</dbReference>
<evidence type="ECO:0000256" key="7">
    <source>
        <dbReference type="SAM" id="Phobius"/>
    </source>
</evidence>
<feature type="transmembrane region" description="Helical" evidence="7">
    <location>
        <begin position="243"/>
        <end position="265"/>
    </location>
</feature>
<sequence length="584" mass="64920">MRVFKQLSWFFKLEWRTYALGIVLLMFVAALELVPPRIIGRIVDEMNEGSLERNLLWLLLGGLAAVGIGNYVARFFWRYFIFGASIRLGRLLRSQLYRHFTDLDQRFYKKSRVGDLMAHATNDVQAVSMTAGAGILTLVDSVTMGTFVIITMVTTISWKLTVVALLPLPIMVALTTRYGKLLHSRFGVAQAAFSELNDKVQESVSGVRVLKSTGEVGRDVDSFETLSDEVMAKNVRVAKIDALYDPTIFGIVGLSYILSIGYGAYLIEQGELTIGQIVSFTAYLSLLTWPMLAFGWLFNIVERGRASYDRIERMLAVKPEIQDDPVAATKLAHSEVEADIRSFAYDEHAVLTDVSFRLERGKTLGVVGRTGSGKTTLVRLLTREYDVSEGKVKIGGINIRQVQKQVLLERVALVPQDHFLFSDSIASNIAFGRPDAKMDEIMEAAKIAEVHDDIMRLPDGYATLVGERGVTLSGGQKQRISIARALMVEANVLILDDALSAVDAKTEEAIIDHFRTGNPDQSRLIVAHRLSAVEHADEILVLEAGRVIQRGSHADLIRQDGWYKDTYDRQQLEAIVEGGGHHEA</sequence>
<dbReference type="InterPro" id="IPR011527">
    <property type="entry name" value="ABC1_TM_dom"/>
</dbReference>
<feature type="transmembrane region" description="Helical" evidence="7">
    <location>
        <begin position="15"/>
        <end position="34"/>
    </location>
</feature>
<dbReference type="Gene3D" id="3.40.50.300">
    <property type="entry name" value="P-loop containing nucleotide triphosphate hydrolases"/>
    <property type="match status" value="1"/>
</dbReference>
<dbReference type="InterPro" id="IPR003439">
    <property type="entry name" value="ABC_transporter-like_ATP-bd"/>
</dbReference>
<dbReference type="SUPFAM" id="SSF52540">
    <property type="entry name" value="P-loop containing nucleoside triphosphate hydrolases"/>
    <property type="match status" value="1"/>
</dbReference>
<dbReference type="SMART" id="SM00382">
    <property type="entry name" value="AAA"/>
    <property type="match status" value="1"/>
</dbReference>
<comment type="caution">
    <text evidence="10">The sequence shown here is derived from an EMBL/GenBank/DDBJ whole genome shotgun (WGS) entry which is preliminary data.</text>
</comment>
<keyword evidence="2 7" id="KW-0812">Transmembrane</keyword>
<dbReference type="InterPro" id="IPR027417">
    <property type="entry name" value="P-loop_NTPase"/>
</dbReference>
<comment type="subcellular location">
    <subcellularLocation>
        <location evidence="1">Cell membrane</location>
        <topology evidence="1">Multi-pass membrane protein</topology>
    </subcellularLocation>
</comment>
<organism evidence="10 11">
    <name type="scientific">Exiguobacterium alkaliphilum</name>
    <dbReference type="NCBI Taxonomy" id="1428684"/>
    <lineage>
        <taxon>Bacteria</taxon>
        <taxon>Bacillati</taxon>
        <taxon>Bacillota</taxon>
        <taxon>Bacilli</taxon>
        <taxon>Bacillales</taxon>
        <taxon>Bacillales Family XII. Incertae Sedis</taxon>
        <taxon>Exiguobacterium</taxon>
    </lineage>
</organism>
<dbReference type="Proteomes" id="UP001206821">
    <property type="component" value="Unassembled WGS sequence"/>
</dbReference>
<keyword evidence="3" id="KW-0547">Nucleotide-binding</keyword>
<dbReference type="InterPro" id="IPR017871">
    <property type="entry name" value="ABC_transporter-like_CS"/>
</dbReference>
<dbReference type="EMBL" id="JANIEK010000004">
    <property type="protein sequence ID" value="MCT4794298.1"/>
    <property type="molecule type" value="Genomic_DNA"/>
</dbReference>
<dbReference type="Pfam" id="PF00005">
    <property type="entry name" value="ABC_tran"/>
    <property type="match status" value="1"/>
</dbReference>
<feature type="transmembrane region" description="Helical" evidence="7">
    <location>
        <begin position="55"/>
        <end position="77"/>
    </location>
</feature>
<evidence type="ECO:0000313" key="10">
    <source>
        <dbReference type="EMBL" id="MCT4794298.1"/>
    </source>
</evidence>
<dbReference type="InterPro" id="IPR003593">
    <property type="entry name" value="AAA+_ATPase"/>
</dbReference>
<evidence type="ECO:0000259" key="9">
    <source>
        <dbReference type="PROSITE" id="PS50929"/>
    </source>
</evidence>
<evidence type="ECO:0000256" key="6">
    <source>
        <dbReference type="ARBA" id="ARBA00023136"/>
    </source>
</evidence>
<name>A0ABT2KTI5_9BACL</name>
<keyword evidence="11" id="KW-1185">Reference proteome</keyword>
<dbReference type="InterPro" id="IPR036640">
    <property type="entry name" value="ABC1_TM_sf"/>
</dbReference>
<dbReference type="PANTHER" id="PTHR43394:SF1">
    <property type="entry name" value="ATP-BINDING CASSETTE SUB-FAMILY B MEMBER 10, MITOCHONDRIAL"/>
    <property type="match status" value="1"/>
</dbReference>
<feature type="transmembrane region" description="Helical" evidence="7">
    <location>
        <begin position="147"/>
        <end position="175"/>
    </location>
</feature>
<keyword evidence="5 7" id="KW-1133">Transmembrane helix</keyword>
<dbReference type="RefSeq" id="WP_034818245.1">
    <property type="nucleotide sequence ID" value="NZ_JANIEK010000004.1"/>
</dbReference>
<evidence type="ECO:0000313" key="11">
    <source>
        <dbReference type="Proteomes" id="UP001206821"/>
    </source>
</evidence>
<accession>A0ABT2KTI5</accession>
<feature type="domain" description="ABC transporter" evidence="8">
    <location>
        <begin position="336"/>
        <end position="569"/>
    </location>
</feature>
<protein>
    <submittedName>
        <fullName evidence="10">ABC transporter transmembrane domain-containing protein</fullName>
    </submittedName>
</protein>
<dbReference type="CDD" id="cd18541">
    <property type="entry name" value="ABC_6TM_TmrB_like"/>
    <property type="match status" value="1"/>
</dbReference>
<feature type="transmembrane region" description="Helical" evidence="7">
    <location>
        <begin position="277"/>
        <end position="301"/>
    </location>
</feature>
<reference evidence="10 11" key="1">
    <citation type="submission" date="2022-07" db="EMBL/GenBank/DDBJ databases">
        <title>Genomic and pangenome structural analysis of the polyextremophile Exiguobacterium.</title>
        <authorList>
            <person name="Shen L."/>
        </authorList>
    </citation>
    <scope>NUCLEOTIDE SEQUENCE [LARGE SCALE GENOMIC DNA]</scope>
    <source>
        <strain evidence="10 11">12_1</strain>
    </source>
</reference>
<dbReference type="PROSITE" id="PS50893">
    <property type="entry name" value="ABC_TRANSPORTER_2"/>
    <property type="match status" value="1"/>
</dbReference>
<dbReference type="PROSITE" id="PS00211">
    <property type="entry name" value="ABC_TRANSPORTER_1"/>
    <property type="match status" value="1"/>
</dbReference>
<evidence type="ECO:0000259" key="8">
    <source>
        <dbReference type="PROSITE" id="PS50893"/>
    </source>
</evidence>
<dbReference type="SUPFAM" id="SSF90123">
    <property type="entry name" value="ABC transporter transmembrane region"/>
    <property type="match status" value="1"/>
</dbReference>
<evidence type="ECO:0000256" key="1">
    <source>
        <dbReference type="ARBA" id="ARBA00004651"/>
    </source>
</evidence>